<evidence type="ECO:0000256" key="1">
    <source>
        <dbReference type="ARBA" id="ARBA00022679"/>
    </source>
</evidence>
<dbReference type="Gene3D" id="3.40.50.150">
    <property type="entry name" value="Vaccinia Virus protein VP39"/>
    <property type="match status" value="1"/>
</dbReference>
<dbReference type="OrthoDB" id="8300214at2759"/>
<dbReference type="PANTHER" id="PTHR43675:SF8">
    <property type="entry name" value="ARSENITE METHYLTRANSFERASE"/>
    <property type="match status" value="1"/>
</dbReference>
<name>A0A9N8DY72_9STRA</name>
<dbReference type="InterPro" id="IPR026669">
    <property type="entry name" value="Arsenite_MeTrfase-like"/>
</dbReference>
<sequence length="404" mass="44839">MQFHLVVALSALCSASAFTAPAKTPSSSRLFVAAEPKNDLFVDATATQSSVQEYYGQTLATSDDLKTNACCTGDAPPSYIKQAIDKIHPDVKAKYYGCGLCLPQYDMTGARVLDLGCGAGRDVYIASQLVGPTGKVVGVDMTEEQLQTALETQTYHEEKFGYNNVQFLQGYLENLDQIPELKDQKFDVIISNCVINLCSDKKGVLEHCYNLLEEGGEFYFSDVYASRRVPQELQDDPVLWGECLSGALYWNDFECLSRDVGFDPRLVEDAPITVSNADVQRSIAEHGHEALEFYSATYRLWKLLDLEPACEDYGQAVIYKGTIPRYQSGWLLDKHHYFEQGRIKTVCGNTWKMLQDTRLKEHFEFVGNFDNHYGIFEGCGSSLPYDAQSSAAAGKGDATKGSCC</sequence>
<dbReference type="AlphaFoldDB" id="A0A9N8DY72"/>
<dbReference type="SUPFAM" id="SSF53335">
    <property type="entry name" value="S-adenosyl-L-methionine-dependent methyltransferases"/>
    <property type="match status" value="1"/>
</dbReference>
<reference evidence="11" key="1">
    <citation type="submission" date="2020-06" db="EMBL/GenBank/DDBJ databases">
        <authorList>
            <consortium name="Plant Systems Biology data submission"/>
        </authorList>
    </citation>
    <scope>NUCLEOTIDE SEQUENCE</scope>
    <source>
        <strain evidence="11">D6</strain>
    </source>
</reference>
<protein>
    <recommendedName>
        <fullName evidence="5">Arsenite methyltransferase</fullName>
        <ecNumber evidence="4">2.1.1.137</ecNumber>
    </recommendedName>
</protein>
<evidence type="ECO:0000256" key="2">
    <source>
        <dbReference type="ARBA" id="ARBA00022691"/>
    </source>
</evidence>
<dbReference type="EMBL" id="CAICTM010000334">
    <property type="protein sequence ID" value="CAB9508159.1"/>
    <property type="molecule type" value="Genomic_DNA"/>
</dbReference>
<evidence type="ECO:0000256" key="5">
    <source>
        <dbReference type="ARBA" id="ARBA00034545"/>
    </source>
</evidence>
<dbReference type="Proteomes" id="UP001153069">
    <property type="component" value="Unassembled WGS sequence"/>
</dbReference>
<comment type="catalytic activity">
    <reaction evidence="8">
        <text>arsenic triglutathione + 3 [thioredoxin]-dithiol + 3 S-adenosyl-L-methionine = trimethylarsine + 3 [thioredoxin]-disulfide + 3 glutathione + 3 S-adenosyl-L-homocysteine + 3 H(+)</text>
        <dbReference type="Rhea" id="RHEA:69432"/>
        <dbReference type="Rhea" id="RHEA-COMP:10698"/>
        <dbReference type="Rhea" id="RHEA-COMP:10700"/>
        <dbReference type="ChEBI" id="CHEBI:15378"/>
        <dbReference type="ChEBI" id="CHEBI:27130"/>
        <dbReference type="ChEBI" id="CHEBI:29950"/>
        <dbReference type="ChEBI" id="CHEBI:50058"/>
        <dbReference type="ChEBI" id="CHEBI:57856"/>
        <dbReference type="ChEBI" id="CHEBI:57925"/>
        <dbReference type="ChEBI" id="CHEBI:59789"/>
        <dbReference type="ChEBI" id="CHEBI:183640"/>
        <dbReference type="EC" id="2.1.1.137"/>
    </reaction>
</comment>
<evidence type="ECO:0000256" key="3">
    <source>
        <dbReference type="ARBA" id="ARBA00034487"/>
    </source>
</evidence>
<organism evidence="11 12">
    <name type="scientific">Seminavis robusta</name>
    <dbReference type="NCBI Taxonomy" id="568900"/>
    <lineage>
        <taxon>Eukaryota</taxon>
        <taxon>Sar</taxon>
        <taxon>Stramenopiles</taxon>
        <taxon>Ochrophyta</taxon>
        <taxon>Bacillariophyta</taxon>
        <taxon>Bacillariophyceae</taxon>
        <taxon>Bacillariophycidae</taxon>
        <taxon>Naviculales</taxon>
        <taxon>Naviculaceae</taxon>
        <taxon>Seminavis</taxon>
    </lineage>
</organism>
<comment type="similarity">
    <text evidence="3">Belongs to the methyltransferase superfamily. Arsenite methyltransferase family.</text>
</comment>
<dbReference type="Gene3D" id="3.40.5.100">
    <property type="match status" value="1"/>
</dbReference>
<evidence type="ECO:0000256" key="7">
    <source>
        <dbReference type="ARBA" id="ARBA00047943"/>
    </source>
</evidence>
<keyword evidence="1" id="KW-0808">Transferase</keyword>
<dbReference type="InterPro" id="IPR025714">
    <property type="entry name" value="Methyltranfer_dom"/>
</dbReference>
<keyword evidence="11" id="KW-0489">Methyltransferase</keyword>
<keyword evidence="2" id="KW-0949">S-adenosyl-L-methionine</keyword>
<feature type="domain" description="Methyltransferase" evidence="10">
    <location>
        <begin position="109"/>
        <end position="253"/>
    </location>
</feature>
<evidence type="ECO:0000313" key="11">
    <source>
        <dbReference type="EMBL" id="CAB9508159.1"/>
    </source>
</evidence>
<dbReference type="CDD" id="cd02440">
    <property type="entry name" value="AdoMet_MTases"/>
    <property type="match status" value="1"/>
</dbReference>
<dbReference type="GO" id="GO:0032259">
    <property type="term" value="P:methylation"/>
    <property type="evidence" value="ECO:0007669"/>
    <property type="project" value="UniProtKB-KW"/>
</dbReference>
<keyword evidence="9" id="KW-0732">Signal</keyword>
<evidence type="ECO:0000256" key="9">
    <source>
        <dbReference type="SAM" id="SignalP"/>
    </source>
</evidence>
<dbReference type="Pfam" id="PF13847">
    <property type="entry name" value="Methyltransf_31"/>
    <property type="match status" value="1"/>
</dbReference>
<proteinExistence type="inferred from homology"/>
<feature type="signal peptide" evidence="9">
    <location>
        <begin position="1"/>
        <end position="17"/>
    </location>
</feature>
<dbReference type="InterPro" id="IPR029063">
    <property type="entry name" value="SAM-dependent_MTases_sf"/>
</dbReference>
<comment type="caution">
    <text evidence="11">The sequence shown here is derived from an EMBL/GenBank/DDBJ whole genome shotgun (WGS) entry which is preliminary data.</text>
</comment>
<dbReference type="PANTHER" id="PTHR43675">
    <property type="entry name" value="ARSENITE METHYLTRANSFERASE"/>
    <property type="match status" value="1"/>
</dbReference>
<evidence type="ECO:0000256" key="8">
    <source>
        <dbReference type="ARBA" id="ARBA00048428"/>
    </source>
</evidence>
<evidence type="ECO:0000259" key="10">
    <source>
        <dbReference type="Pfam" id="PF13847"/>
    </source>
</evidence>
<accession>A0A9N8DY72</accession>
<evidence type="ECO:0000313" key="12">
    <source>
        <dbReference type="Proteomes" id="UP001153069"/>
    </source>
</evidence>
<comment type="catalytic activity">
    <reaction evidence="7">
        <text>arsenic triglutathione + 2 [thioredoxin]-dithiol + 2 S-adenosyl-L-methionine + H2O = dimethylarsinous acid + 2 [thioredoxin]-disulfide + 3 glutathione + 2 S-adenosyl-L-homocysteine + 2 H(+)</text>
        <dbReference type="Rhea" id="RHEA:69464"/>
        <dbReference type="Rhea" id="RHEA-COMP:10698"/>
        <dbReference type="Rhea" id="RHEA-COMP:10700"/>
        <dbReference type="ChEBI" id="CHEBI:15377"/>
        <dbReference type="ChEBI" id="CHEBI:15378"/>
        <dbReference type="ChEBI" id="CHEBI:23808"/>
        <dbReference type="ChEBI" id="CHEBI:29950"/>
        <dbReference type="ChEBI" id="CHEBI:50058"/>
        <dbReference type="ChEBI" id="CHEBI:57856"/>
        <dbReference type="ChEBI" id="CHEBI:57925"/>
        <dbReference type="ChEBI" id="CHEBI:59789"/>
        <dbReference type="ChEBI" id="CHEBI:183640"/>
        <dbReference type="EC" id="2.1.1.137"/>
    </reaction>
</comment>
<evidence type="ECO:0000256" key="6">
    <source>
        <dbReference type="ARBA" id="ARBA00047941"/>
    </source>
</evidence>
<evidence type="ECO:0000256" key="4">
    <source>
        <dbReference type="ARBA" id="ARBA00034521"/>
    </source>
</evidence>
<comment type="catalytic activity">
    <reaction evidence="6">
        <text>arsenic triglutathione + [thioredoxin]-dithiol + S-adenosyl-L-methionine + 2 H2O = methylarsonous acid + [thioredoxin]-disulfide + 3 glutathione + S-adenosyl-L-homocysteine + H(+)</text>
        <dbReference type="Rhea" id="RHEA:69460"/>
        <dbReference type="Rhea" id="RHEA-COMP:10698"/>
        <dbReference type="Rhea" id="RHEA-COMP:10700"/>
        <dbReference type="ChEBI" id="CHEBI:15377"/>
        <dbReference type="ChEBI" id="CHEBI:15378"/>
        <dbReference type="ChEBI" id="CHEBI:17826"/>
        <dbReference type="ChEBI" id="CHEBI:29950"/>
        <dbReference type="ChEBI" id="CHEBI:50058"/>
        <dbReference type="ChEBI" id="CHEBI:57856"/>
        <dbReference type="ChEBI" id="CHEBI:57925"/>
        <dbReference type="ChEBI" id="CHEBI:59789"/>
        <dbReference type="ChEBI" id="CHEBI:183640"/>
        <dbReference type="EC" id="2.1.1.137"/>
    </reaction>
</comment>
<feature type="chain" id="PRO_5040432642" description="Arsenite methyltransferase" evidence="9">
    <location>
        <begin position="18"/>
        <end position="404"/>
    </location>
</feature>
<dbReference type="GO" id="GO:0030791">
    <property type="term" value="F:arsenite methyltransferase activity"/>
    <property type="evidence" value="ECO:0007669"/>
    <property type="project" value="UniProtKB-EC"/>
</dbReference>
<gene>
    <name evidence="11" type="ORF">SEMRO_335_G120210.1</name>
</gene>
<keyword evidence="12" id="KW-1185">Reference proteome</keyword>
<dbReference type="EC" id="2.1.1.137" evidence="4"/>